<dbReference type="GO" id="GO:0005730">
    <property type="term" value="C:nucleolus"/>
    <property type="evidence" value="ECO:0000318"/>
    <property type="project" value="GO_Central"/>
</dbReference>
<feature type="domain" description="RRM" evidence="7">
    <location>
        <begin position="66"/>
        <end position="148"/>
    </location>
</feature>
<feature type="region of interest" description="Disordered" evidence="6">
    <location>
        <begin position="1"/>
        <end position="59"/>
    </location>
</feature>
<dbReference type="Gramene" id="Mp4g23650.1">
    <property type="protein sequence ID" value="Mp4g23650.1.cds"/>
    <property type="gene ID" value="Mp4g23650"/>
</dbReference>
<dbReference type="OMA" id="PNGSWAF"/>
<dbReference type="CDD" id="cd12263">
    <property type="entry name" value="RRM_ABT1_like"/>
    <property type="match status" value="1"/>
</dbReference>
<reference evidence="9" key="1">
    <citation type="journal article" date="2017" name="Cell">
        <title>Insights into land plant evolution garnered from the Marchantia polymorpha genome.</title>
        <authorList>
            <person name="Bowman J.L."/>
            <person name="Kohchi T."/>
            <person name="Yamato K.T."/>
            <person name="Jenkins J."/>
            <person name="Shu S."/>
            <person name="Ishizaki K."/>
            <person name="Yamaoka S."/>
            <person name="Nishihama R."/>
            <person name="Nakamura Y."/>
            <person name="Berger F."/>
            <person name="Adam C."/>
            <person name="Aki S.S."/>
            <person name="Althoff F."/>
            <person name="Araki T."/>
            <person name="Arteaga-Vazquez M.A."/>
            <person name="Balasubrmanian S."/>
            <person name="Barry K."/>
            <person name="Bauer D."/>
            <person name="Boehm C.R."/>
            <person name="Briginshaw L."/>
            <person name="Caballero-Perez J."/>
            <person name="Catarino B."/>
            <person name="Chen F."/>
            <person name="Chiyoda S."/>
            <person name="Chovatia M."/>
            <person name="Davies K.M."/>
            <person name="Delmans M."/>
            <person name="Demura T."/>
            <person name="Dierschke T."/>
            <person name="Dolan L."/>
            <person name="Dorantes-Acosta A.E."/>
            <person name="Eklund D.M."/>
            <person name="Florent S.N."/>
            <person name="Flores-Sandoval E."/>
            <person name="Fujiyama A."/>
            <person name="Fukuzawa H."/>
            <person name="Galik B."/>
            <person name="Grimanelli D."/>
            <person name="Grimwood J."/>
            <person name="Grossniklaus U."/>
            <person name="Hamada T."/>
            <person name="Haseloff J."/>
            <person name="Hetherington A.J."/>
            <person name="Higo A."/>
            <person name="Hirakawa Y."/>
            <person name="Hundley H.N."/>
            <person name="Ikeda Y."/>
            <person name="Inoue K."/>
            <person name="Inoue S.I."/>
            <person name="Ishida S."/>
            <person name="Jia Q."/>
            <person name="Kakita M."/>
            <person name="Kanazawa T."/>
            <person name="Kawai Y."/>
            <person name="Kawashima T."/>
            <person name="Kennedy M."/>
            <person name="Kinose K."/>
            <person name="Kinoshita T."/>
            <person name="Kohara Y."/>
            <person name="Koide E."/>
            <person name="Komatsu K."/>
            <person name="Kopischke S."/>
            <person name="Kubo M."/>
            <person name="Kyozuka J."/>
            <person name="Lagercrantz U."/>
            <person name="Lin S.S."/>
            <person name="Lindquist E."/>
            <person name="Lipzen A.M."/>
            <person name="Lu C.W."/>
            <person name="De Luna E."/>
            <person name="Martienssen R.A."/>
            <person name="Minamino N."/>
            <person name="Mizutani M."/>
            <person name="Mizutani M."/>
            <person name="Mochizuki N."/>
            <person name="Monte I."/>
            <person name="Mosher R."/>
            <person name="Nagasaki H."/>
            <person name="Nakagami H."/>
            <person name="Naramoto S."/>
            <person name="Nishitani K."/>
            <person name="Ohtani M."/>
            <person name="Okamoto T."/>
            <person name="Okumura M."/>
            <person name="Phillips J."/>
            <person name="Pollak B."/>
            <person name="Reinders A."/>
            <person name="Rovekamp M."/>
            <person name="Sano R."/>
            <person name="Sawa S."/>
            <person name="Schmid M.W."/>
            <person name="Shirakawa M."/>
            <person name="Solano R."/>
            <person name="Spunde A."/>
            <person name="Suetsugu N."/>
            <person name="Sugano S."/>
            <person name="Sugiyama A."/>
            <person name="Sun R."/>
            <person name="Suzuki Y."/>
            <person name="Takenaka M."/>
            <person name="Takezawa D."/>
            <person name="Tomogane H."/>
            <person name="Tsuzuki M."/>
            <person name="Ueda T."/>
            <person name="Umeda M."/>
            <person name="Ward J.M."/>
            <person name="Watanabe Y."/>
            <person name="Yazaki K."/>
            <person name="Yokoyama R."/>
            <person name="Yoshitake Y."/>
            <person name="Yotsui I."/>
            <person name="Zachgo S."/>
            <person name="Schmutz J."/>
        </authorList>
    </citation>
    <scope>NUCLEOTIDE SEQUENCE [LARGE SCALE GENOMIC DNA]</scope>
    <source>
        <strain evidence="9">Tak-1</strain>
    </source>
</reference>
<dbReference type="EMBL" id="KZ772692">
    <property type="protein sequence ID" value="PTQ44480.1"/>
    <property type="molecule type" value="Genomic_DNA"/>
</dbReference>
<dbReference type="Gene3D" id="3.30.70.330">
    <property type="match status" value="1"/>
</dbReference>
<feature type="region of interest" description="Disordered" evidence="6">
    <location>
        <begin position="212"/>
        <end position="264"/>
    </location>
</feature>
<dbReference type="OrthoDB" id="287393at2759"/>
<dbReference type="GO" id="GO:0000472">
    <property type="term" value="P:endonucleolytic cleavage to generate mature 5'-end of SSU-rRNA from (SSU-rRNA, 5.8S rRNA, LSU-rRNA)"/>
    <property type="evidence" value="ECO:0000318"/>
    <property type="project" value="GO_Central"/>
</dbReference>
<dbReference type="SUPFAM" id="SSF54928">
    <property type="entry name" value="RNA-binding domain, RBD"/>
    <property type="match status" value="1"/>
</dbReference>
<dbReference type="InterPro" id="IPR000504">
    <property type="entry name" value="RRM_dom"/>
</dbReference>
<dbReference type="Proteomes" id="UP000244005">
    <property type="component" value="Unassembled WGS sequence"/>
</dbReference>
<dbReference type="InterPro" id="IPR035979">
    <property type="entry name" value="RBD_domain_sf"/>
</dbReference>
<dbReference type="GO" id="GO:0003723">
    <property type="term" value="F:RNA binding"/>
    <property type="evidence" value="ECO:0000318"/>
    <property type="project" value="GO_Central"/>
</dbReference>
<evidence type="ECO:0000256" key="6">
    <source>
        <dbReference type="SAM" id="MobiDB-lite"/>
    </source>
</evidence>
<evidence type="ECO:0000256" key="2">
    <source>
        <dbReference type="ARBA" id="ARBA00005819"/>
    </source>
</evidence>
<dbReference type="GO" id="GO:0000480">
    <property type="term" value="P:endonucleolytic cleavage in 5'-ETS of tricistronic rRNA transcript (SSU-rRNA, 5.8S rRNA, LSU-rRNA)"/>
    <property type="evidence" value="ECO:0000318"/>
    <property type="project" value="GO_Central"/>
</dbReference>
<gene>
    <name evidence="8" type="ORF">MARPO_0020s0128</name>
</gene>
<dbReference type="GO" id="GO:0000447">
    <property type="term" value="P:endonucleolytic cleavage in ITS1 to separate SSU-rRNA from 5.8S rRNA and LSU-rRNA from tricistronic rRNA transcript (SSU-rRNA, 5.8S rRNA, LSU-rRNA)"/>
    <property type="evidence" value="ECO:0000318"/>
    <property type="project" value="GO_Central"/>
</dbReference>
<keyword evidence="9" id="KW-1185">Reference proteome</keyword>
<dbReference type="PROSITE" id="PS50102">
    <property type="entry name" value="RRM"/>
    <property type="match status" value="1"/>
</dbReference>
<proteinExistence type="inferred from homology"/>
<dbReference type="GO" id="GO:0034462">
    <property type="term" value="P:small-subunit processome assembly"/>
    <property type="evidence" value="ECO:0000318"/>
    <property type="project" value="GO_Central"/>
</dbReference>
<feature type="compositionally biased region" description="Basic and acidic residues" evidence="6">
    <location>
        <begin position="42"/>
        <end position="51"/>
    </location>
</feature>
<evidence type="ECO:0000313" key="8">
    <source>
        <dbReference type="EMBL" id="PTQ44480.1"/>
    </source>
</evidence>
<protein>
    <recommendedName>
        <fullName evidence="7">RRM domain-containing protein</fullName>
    </recommendedName>
</protein>
<dbReference type="PANTHER" id="PTHR12311">
    <property type="entry name" value="ACTIVATOR OF BASAL TRANSCRIPTION 1"/>
    <property type="match status" value="1"/>
</dbReference>
<feature type="compositionally biased region" description="Low complexity" evidence="6">
    <location>
        <begin position="25"/>
        <end position="41"/>
    </location>
</feature>
<name>A0A2R6XEE9_MARPO</name>
<dbReference type="PANTHER" id="PTHR12311:SF7">
    <property type="entry name" value="ACTIVATOR OF BASAL TRANSCRIPTION 1"/>
    <property type="match status" value="1"/>
</dbReference>
<evidence type="ECO:0000313" key="9">
    <source>
        <dbReference type="Proteomes" id="UP000244005"/>
    </source>
</evidence>
<evidence type="ECO:0000256" key="4">
    <source>
        <dbReference type="ARBA" id="ARBA00023242"/>
    </source>
</evidence>
<evidence type="ECO:0000256" key="5">
    <source>
        <dbReference type="PROSITE-ProRule" id="PRU00176"/>
    </source>
</evidence>
<dbReference type="InterPro" id="IPR012677">
    <property type="entry name" value="Nucleotide-bd_a/b_plait_sf"/>
</dbReference>
<evidence type="ECO:0000256" key="3">
    <source>
        <dbReference type="ARBA" id="ARBA00022884"/>
    </source>
</evidence>
<dbReference type="AlphaFoldDB" id="A0A2R6XEE9"/>
<feature type="compositionally biased region" description="Basic and acidic residues" evidence="6">
    <location>
        <begin position="212"/>
        <end position="223"/>
    </location>
</feature>
<sequence>MDSSDEENGGSRSGEEERSDEEMSDGSGQDGSSDGNGNGNLKSKEASEKAALKKAKSKKAKKGKTGVVYLSRIPPHLKPLKLRHLLSQYGEVSRVYLAPEDAATRIRRKRAGGNSGKNFTEGWVEFVHKRDAKRIAAMLNGESVDPRKRSAYHYDLWTIKYLKKFKWDNLTAEIAYKKAVRDQKLAAEVSAAKKERDFYLSKVDQARAIKSMEERKKKRKEPEANGSSSAGGAEKPEDGSAKKPRIVRSFHQRKSVLDSASETKSSLAADVLAGVFGKSTVK</sequence>
<feature type="compositionally biased region" description="Basic residues" evidence="6">
    <location>
        <begin position="242"/>
        <end position="254"/>
    </location>
</feature>
<keyword evidence="3 5" id="KW-0694">RNA-binding</keyword>
<evidence type="ECO:0000259" key="7">
    <source>
        <dbReference type="PROSITE" id="PS50102"/>
    </source>
</evidence>
<dbReference type="InterPro" id="IPR034353">
    <property type="entry name" value="ABT1/ESF2_RRM"/>
</dbReference>
<evidence type="ECO:0000256" key="1">
    <source>
        <dbReference type="ARBA" id="ARBA00004604"/>
    </source>
</evidence>
<keyword evidence="4" id="KW-0539">Nucleus</keyword>
<comment type="similarity">
    <text evidence="2">Belongs to the ESF2/ABP1 family.</text>
</comment>
<comment type="subcellular location">
    <subcellularLocation>
        <location evidence="1">Nucleus</location>
        <location evidence="1">Nucleolus</location>
    </subcellularLocation>
</comment>
<accession>A0A2R6XEE9</accession>
<dbReference type="InterPro" id="IPR039119">
    <property type="entry name" value="ABT1/Esf2"/>
</dbReference>
<organism evidence="8 9">
    <name type="scientific">Marchantia polymorpha</name>
    <name type="common">Common liverwort</name>
    <name type="synonym">Marchantia aquatica</name>
    <dbReference type="NCBI Taxonomy" id="3197"/>
    <lineage>
        <taxon>Eukaryota</taxon>
        <taxon>Viridiplantae</taxon>
        <taxon>Streptophyta</taxon>
        <taxon>Embryophyta</taxon>
        <taxon>Marchantiophyta</taxon>
        <taxon>Marchantiopsida</taxon>
        <taxon>Marchantiidae</taxon>
        <taxon>Marchantiales</taxon>
        <taxon>Marchantiaceae</taxon>
        <taxon>Marchantia</taxon>
    </lineage>
</organism>